<dbReference type="InterPro" id="IPR002656">
    <property type="entry name" value="Acyl_transf_3_dom"/>
</dbReference>
<keyword evidence="1" id="KW-1133">Transmembrane helix</keyword>
<feature type="transmembrane region" description="Helical" evidence="1">
    <location>
        <begin position="171"/>
        <end position="188"/>
    </location>
</feature>
<evidence type="ECO:0000313" key="4">
    <source>
        <dbReference type="Proteomes" id="UP001265746"/>
    </source>
</evidence>
<feature type="transmembrane region" description="Helical" evidence="1">
    <location>
        <begin position="250"/>
        <end position="273"/>
    </location>
</feature>
<accession>A0AAD9VXW9</accession>
<dbReference type="InterPro" id="IPR050879">
    <property type="entry name" value="Acyltransferase_3"/>
</dbReference>
<keyword evidence="1" id="KW-0812">Transmembrane</keyword>
<keyword evidence="1" id="KW-0472">Membrane</keyword>
<feature type="domain" description="Acyltransferase 3" evidence="2">
    <location>
        <begin position="8"/>
        <end position="301"/>
    </location>
</feature>
<feature type="transmembrane region" description="Helical" evidence="1">
    <location>
        <begin position="115"/>
        <end position="132"/>
    </location>
</feature>
<dbReference type="Pfam" id="PF01757">
    <property type="entry name" value="Acyl_transf_3"/>
    <property type="match status" value="1"/>
</dbReference>
<gene>
    <name evidence="3" type="ORF">N8I77_013672</name>
</gene>
<feature type="transmembrane region" description="Helical" evidence="1">
    <location>
        <begin position="285"/>
        <end position="304"/>
    </location>
</feature>
<keyword evidence="4" id="KW-1185">Reference proteome</keyword>
<evidence type="ECO:0000259" key="2">
    <source>
        <dbReference type="Pfam" id="PF01757"/>
    </source>
</evidence>
<feature type="transmembrane region" description="Helical" evidence="1">
    <location>
        <begin position="12"/>
        <end position="31"/>
    </location>
</feature>
<dbReference type="GO" id="GO:0016747">
    <property type="term" value="F:acyltransferase activity, transferring groups other than amino-acyl groups"/>
    <property type="evidence" value="ECO:0007669"/>
    <property type="project" value="InterPro"/>
</dbReference>
<dbReference type="AlphaFoldDB" id="A0AAD9VXW9"/>
<name>A0AAD9VXW9_PHOAM</name>
<evidence type="ECO:0000256" key="1">
    <source>
        <dbReference type="SAM" id="Phobius"/>
    </source>
</evidence>
<protein>
    <recommendedName>
        <fullName evidence="2">Acyltransferase 3 domain-containing protein</fullName>
    </recommendedName>
</protein>
<dbReference type="PANTHER" id="PTHR23028">
    <property type="entry name" value="ACETYLTRANSFERASE"/>
    <property type="match status" value="1"/>
</dbReference>
<reference evidence="3" key="1">
    <citation type="submission" date="2023-06" db="EMBL/GenBank/DDBJ databases">
        <authorList>
            <person name="Noh H."/>
        </authorList>
    </citation>
    <scope>NUCLEOTIDE SEQUENCE</scope>
    <source>
        <strain evidence="3">DUCC20226</strain>
    </source>
</reference>
<sequence length="328" mass="37734">MALAGSTFRRALRLFLTPIVSTFAVMVLAHFNCFSFSYSHMPGRQPVHPIAVGSFWGQFLQWGRFVMNELTNPWRWDIPKLEYGPHLWTIPVSFKGSLVVFLACLGLVRTKGVTRLGLMILGILSALLHARWDMAPFLGGMLLCELDLRNAERLDRLKDLNRTTTSPSRRMLRKAFGLACLVFGLYLGSFPRKNHGGKACVAGYQWTCLITPNYRYWHCVGAFFVMFAVSRDEMLQWPLKTALGLYLGKVSFSVYIIHEPFLHLFAFYMVPFFRRWTGEATELQRQAGFLMGMLFSAFWLLWLADLFHKYIEERCATLAEWVESKVLA</sequence>
<comment type="caution">
    <text evidence="3">The sequence shown here is derived from an EMBL/GenBank/DDBJ whole genome shotgun (WGS) entry which is preliminary data.</text>
</comment>
<proteinExistence type="predicted"/>
<organism evidence="3 4">
    <name type="scientific">Phomopsis amygdali</name>
    <name type="common">Fusicoccum amygdali</name>
    <dbReference type="NCBI Taxonomy" id="1214568"/>
    <lineage>
        <taxon>Eukaryota</taxon>
        <taxon>Fungi</taxon>
        <taxon>Dikarya</taxon>
        <taxon>Ascomycota</taxon>
        <taxon>Pezizomycotina</taxon>
        <taxon>Sordariomycetes</taxon>
        <taxon>Sordariomycetidae</taxon>
        <taxon>Diaporthales</taxon>
        <taxon>Diaporthaceae</taxon>
        <taxon>Diaporthe</taxon>
    </lineage>
</organism>
<dbReference type="EMBL" id="JAUJFL010000013">
    <property type="protein sequence ID" value="KAK2595881.1"/>
    <property type="molecule type" value="Genomic_DNA"/>
</dbReference>
<evidence type="ECO:0000313" key="3">
    <source>
        <dbReference type="EMBL" id="KAK2595881.1"/>
    </source>
</evidence>
<dbReference type="Proteomes" id="UP001265746">
    <property type="component" value="Unassembled WGS sequence"/>
</dbReference>
<dbReference type="PANTHER" id="PTHR23028:SF134">
    <property type="entry name" value="PUTATIVE (AFU_ORTHOLOGUE AFUA_4G08520)-RELATED"/>
    <property type="match status" value="1"/>
</dbReference>
<feature type="transmembrane region" description="Helical" evidence="1">
    <location>
        <begin position="87"/>
        <end position="108"/>
    </location>
</feature>